<organism evidence="1 2">
    <name type="scientific">Exophiala dermatitidis (strain ATCC 34100 / CBS 525.76 / NIH/UT8656)</name>
    <name type="common">Black yeast</name>
    <name type="synonym">Wangiella dermatitidis</name>
    <dbReference type="NCBI Taxonomy" id="858893"/>
    <lineage>
        <taxon>Eukaryota</taxon>
        <taxon>Fungi</taxon>
        <taxon>Dikarya</taxon>
        <taxon>Ascomycota</taxon>
        <taxon>Pezizomycotina</taxon>
        <taxon>Eurotiomycetes</taxon>
        <taxon>Chaetothyriomycetidae</taxon>
        <taxon>Chaetothyriales</taxon>
        <taxon>Herpotrichiellaceae</taxon>
        <taxon>Exophiala</taxon>
    </lineage>
</organism>
<accession>H6C0D6</accession>
<proteinExistence type="predicted"/>
<dbReference type="EMBL" id="JH226133">
    <property type="protein sequence ID" value="EHY57231.1"/>
    <property type="molecule type" value="Genomic_DNA"/>
</dbReference>
<dbReference type="VEuPathDB" id="FungiDB:HMPREF1120_05277"/>
<evidence type="ECO:0000313" key="1">
    <source>
        <dbReference type="EMBL" id="EHY57231.1"/>
    </source>
</evidence>
<gene>
    <name evidence="1" type="ORF">HMPREF1120_05277</name>
</gene>
<dbReference type="InParanoid" id="H6C0D6"/>
<dbReference type="HOGENOM" id="CLU_1378131_0_0_1"/>
<reference evidence="1" key="1">
    <citation type="submission" date="2011-07" db="EMBL/GenBank/DDBJ databases">
        <title>The Genome Sequence of Exophiala (Wangiella) dermatitidis NIH/UT8656.</title>
        <authorList>
            <consortium name="The Broad Institute Genome Sequencing Platform"/>
            <person name="Cuomo C."/>
            <person name="Wang Z."/>
            <person name="Hunicke-Smith S."/>
            <person name="Szanislo P.J."/>
            <person name="Earl A."/>
            <person name="Young S.K."/>
            <person name="Zeng Q."/>
            <person name="Gargeya S."/>
            <person name="Fitzgerald M."/>
            <person name="Haas B."/>
            <person name="Abouelleil A."/>
            <person name="Alvarado L."/>
            <person name="Arachchi H.M."/>
            <person name="Berlin A."/>
            <person name="Brown A."/>
            <person name="Chapman S.B."/>
            <person name="Chen Z."/>
            <person name="Dunbar C."/>
            <person name="Freedman E."/>
            <person name="Gearin G."/>
            <person name="Gellesch M."/>
            <person name="Goldberg J."/>
            <person name="Griggs A."/>
            <person name="Gujja S."/>
            <person name="Heiman D."/>
            <person name="Howarth C."/>
            <person name="Larson L."/>
            <person name="Lui A."/>
            <person name="MacDonald P.J.P."/>
            <person name="Montmayeur A."/>
            <person name="Murphy C."/>
            <person name="Neiman D."/>
            <person name="Pearson M."/>
            <person name="Priest M."/>
            <person name="Roberts A."/>
            <person name="Saif S."/>
            <person name="Shea T."/>
            <person name="Shenoy N."/>
            <person name="Sisk P."/>
            <person name="Stolte C."/>
            <person name="Sykes S."/>
            <person name="Wortman J."/>
            <person name="Nusbaum C."/>
            <person name="Birren B."/>
        </authorList>
    </citation>
    <scope>NUCLEOTIDE SEQUENCE</scope>
    <source>
        <strain evidence="1">NIH/UT8656</strain>
    </source>
</reference>
<dbReference type="Proteomes" id="UP000007304">
    <property type="component" value="Unassembled WGS sequence"/>
</dbReference>
<keyword evidence="2" id="KW-1185">Reference proteome</keyword>
<evidence type="ECO:0000313" key="2">
    <source>
        <dbReference type="Proteomes" id="UP000007304"/>
    </source>
</evidence>
<name>H6C0D6_EXODN</name>
<dbReference type="AlphaFoldDB" id="H6C0D6"/>
<sequence length="198" mass="21448">MLLASRRGAGGRPVVVGVGCSAGTLPPSRAGAPPNQNYSWPAKGHIPFRRRKLKAAAIRSRPSIPRFPPLLPSLVYTAPADVGHCLVPFLLVRYSLSQAIVLSHETTFSHCVELEQNGSNHVLSSGRSHKVLLVTSSSRPPQKWEVQRCARHRRLTTRGVLKAPFNGDVGTPDKHNSETALTSFRLSSLSQAKPTSHA</sequence>
<protein>
    <submittedName>
        <fullName evidence="1">Uncharacterized protein</fullName>
    </submittedName>
</protein>
<dbReference type="GeneID" id="20309916"/>
<dbReference type="RefSeq" id="XP_009157692.1">
    <property type="nucleotide sequence ID" value="XM_009159444.1"/>
</dbReference>